<evidence type="ECO:0000256" key="9">
    <source>
        <dbReference type="SAM" id="Phobius"/>
    </source>
</evidence>
<organism evidence="11 12">
    <name type="scientific">Scleropages formosus</name>
    <name type="common">Asian bonytongue</name>
    <name type="synonym">Osteoglossum formosum</name>
    <dbReference type="NCBI Taxonomy" id="113540"/>
    <lineage>
        <taxon>Eukaryota</taxon>
        <taxon>Metazoa</taxon>
        <taxon>Chordata</taxon>
        <taxon>Craniata</taxon>
        <taxon>Vertebrata</taxon>
        <taxon>Euteleostomi</taxon>
        <taxon>Actinopterygii</taxon>
        <taxon>Neopterygii</taxon>
        <taxon>Teleostei</taxon>
        <taxon>Osteoglossocephala</taxon>
        <taxon>Osteoglossomorpha</taxon>
        <taxon>Osteoglossiformes</taxon>
        <taxon>Osteoglossidae</taxon>
        <taxon>Scleropages</taxon>
    </lineage>
</organism>
<feature type="compositionally biased region" description="Polar residues" evidence="8">
    <location>
        <begin position="271"/>
        <end position="282"/>
    </location>
</feature>
<dbReference type="Pfam" id="PF00447">
    <property type="entry name" value="HSF_DNA-bind"/>
    <property type="match status" value="1"/>
</dbReference>
<evidence type="ECO:0000256" key="6">
    <source>
        <dbReference type="ARBA" id="ARBA00023242"/>
    </source>
</evidence>
<feature type="region of interest" description="Disordered" evidence="8">
    <location>
        <begin position="205"/>
        <end position="292"/>
    </location>
</feature>
<name>A0A8C9SGD1_SCLFO</name>
<evidence type="ECO:0000256" key="4">
    <source>
        <dbReference type="ARBA" id="ARBA00023125"/>
    </source>
</evidence>
<dbReference type="GO" id="GO:0005634">
    <property type="term" value="C:nucleus"/>
    <property type="evidence" value="ECO:0007669"/>
    <property type="project" value="UniProtKB-SubCell"/>
</dbReference>
<dbReference type="KEGG" id="sfm:108934272"/>
<dbReference type="Proteomes" id="UP000694397">
    <property type="component" value="Chromosome 4"/>
</dbReference>
<dbReference type="Gene3D" id="1.10.10.10">
    <property type="entry name" value="Winged helix-like DNA-binding domain superfamily/Winged helix DNA-binding domain"/>
    <property type="match status" value="1"/>
</dbReference>
<keyword evidence="9" id="KW-0472">Membrane</keyword>
<keyword evidence="6" id="KW-0539">Nucleus</keyword>
<proteinExistence type="inferred from homology"/>
<evidence type="ECO:0000256" key="7">
    <source>
        <dbReference type="RuleBase" id="RU004020"/>
    </source>
</evidence>
<feature type="domain" description="HSF-type DNA-binding" evidence="10">
    <location>
        <begin position="89"/>
        <end position="207"/>
    </location>
</feature>
<keyword evidence="9" id="KW-0812">Transmembrane</keyword>
<dbReference type="OrthoDB" id="8964809at2759"/>
<dbReference type="GeneTree" id="ENSGT00940000157452"/>
<dbReference type="InterPro" id="IPR036390">
    <property type="entry name" value="WH_DNA-bd_sf"/>
</dbReference>
<evidence type="ECO:0000256" key="5">
    <source>
        <dbReference type="ARBA" id="ARBA00023163"/>
    </source>
</evidence>
<dbReference type="InterPro" id="IPR036388">
    <property type="entry name" value="WH-like_DNA-bd_sf"/>
</dbReference>
<feature type="compositionally biased region" description="Basic and acidic residues" evidence="8">
    <location>
        <begin position="1"/>
        <end position="14"/>
    </location>
</feature>
<dbReference type="PANTHER" id="PTHR10015:SF465">
    <property type="entry name" value="HSF-TYPE DNA-BINDING DOMAIN-CONTAINING PROTEIN"/>
    <property type="match status" value="1"/>
</dbReference>
<gene>
    <name evidence="11" type="primary">LOC108934272</name>
</gene>
<dbReference type="RefSeq" id="XP_018607372.1">
    <property type="nucleotide sequence ID" value="XM_018751856.1"/>
</dbReference>
<feature type="region of interest" description="Disordered" evidence="8">
    <location>
        <begin position="373"/>
        <end position="392"/>
    </location>
</feature>
<keyword evidence="9" id="KW-1133">Transmembrane helix</keyword>
<dbReference type="Ensembl" id="ENSSFOT00015031223.2">
    <property type="protein sequence ID" value="ENSSFOP00015030874.1"/>
    <property type="gene ID" value="ENSSFOG00015019799.2"/>
</dbReference>
<comment type="subcellular location">
    <subcellularLocation>
        <location evidence="1">Nucleus</location>
    </subcellularLocation>
</comment>
<keyword evidence="3" id="KW-0805">Transcription regulation</keyword>
<dbReference type="FunFam" id="1.10.10.10:FF:000349">
    <property type="entry name" value="Heat shock transcription factor, Y-linked"/>
    <property type="match status" value="1"/>
</dbReference>
<evidence type="ECO:0000256" key="2">
    <source>
        <dbReference type="ARBA" id="ARBA00006403"/>
    </source>
</evidence>
<dbReference type="SUPFAM" id="SSF46785">
    <property type="entry name" value="Winged helix' DNA-binding domain"/>
    <property type="match status" value="1"/>
</dbReference>
<reference evidence="11" key="2">
    <citation type="submission" date="2025-08" db="UniProtKB">
        <authorList>
            <consortium name="Ensembl"/>
        </authorList>
    </citation>
    <scope>IDENTIFICATION</scope>
</reference>
<accession>A0A8C9SGD1</accession>
<keyword evidence="5" id="KW-0804">Transcription</keyword>
<protein>
    <submittedName>
        <fullName evidence="11">Heat shock transcription factor, X-linked-like</fullName>
    </submittedName>
</protein>
<dbReference type="SMART" id="SM00415">
    <property type="entry name" value="HSF"/>
    <property type="match status" value="1"/>
</dbReference>
<evidence type="ECO:0000313" key="11">
    <source>
        <dbReference type="Ensembl" id="ENSSFOP00015030874.1"/>
    </source>
</evidence>
<dbReference type="InterPro" id="IPR000232">
    <property type="entry name" value="HSF_DNA-bd"/>
</dbReference>
<keyword evidence="4" id="KW-0238">DNA-binding</keyword>
<evidence type="ECO:0000256" key="3">
    <source>
        <dbReference type="ARBA" id="ARBA00023015"/>
    </source>
</evidence>
<feature type="compositionally biased region" description="Basic and acidic residues" evidence="8">
    <location>
        <begin position="42"/>
        <end position="55"/>
    </location>
</feature>
<dbReference type="GeneID" id="108934272"/>
<comment type="similarity">
    <text evidence="2 7">Belongs to the HSF family.</text>
</comment>
<feature type="transmembrane region" description="Helical" evidence="9">
    <location>
        <begin position="343"/>
        <end position="364"/>
    </location>
</feature>
<dbReference type="AlphaFoldDB" id="A0A8C9SGD1"/>
<reference evidence="11" key="3">
    <citation type="submission" date="2025-09" db="UniProtKB">
        <authorList>
            <consortium name="Ensembl"/>
        </authorList>
    </citation>
    <scope>IDENTIFICATION</scope>
</reference>
<reference evidence="11 12" key="1">
    <citation type="submission" date="2019-04" db="EMBL/GenBank/DDBJ databases">
        <authorList>
            <consortium name="Wellcome Sanger Institute Data Sharing"/>
        </authorList>
    </citation>
    <scope>NUCLEOTIDE SEQUENCE [LARGE SCALE GENOMIC DNA]</scope>
</reference>
<evidence type="ECO:0000313" key="12">
    <source>
        <dbReference type="Proteomes" id="UP000694397"/>
    </source>
</evidence>
<dbReference type="GO" id="GO:0003700">
    <property type="term" value="F:DNA-binding transcription factor activity"/>
    <property type="evidence" value="ECO:0007669"/>
    <property type="project" value="InterPro"/>
</dbReference>
<evidence type="ECO:0000259" key="10">
    <source>
        <dbReference type="SMART" id="SM00415"/>
    </source>
</evidence>
<evidence type="ECO:0000256" key="1">
    <source>
        <dbReference type="ARBA" id="ARBA00004123"/>
    </source>
</evidence>
<dbReference type="GO" id="GO:0043565">
    <property type="term" value="F:sequence-specific DNA binding"/>
    <property type="evidence" value="ECO:0007669"/>
    <property type="project" value="InterPro"/>
</dbReference>
<sequence>MVEVRSDKSDEGRELLNPAQSRKRSASGCDSDCAHADPCAPRNEEPRAESEKRAPLDLTQKPHAKKPRLEVPSQEQSEGEPGGRGDLLHLLTFPNKLWRVVHCDKFKSLRWDNEGVYLVIDVDVFHGEFLDGPQRPLIFDISSLKGFLRLLNLYGFRKVKYAQERSASLSAFLAEETELSKGNKLLFFYNPSFQRGCEHRLQHVARRAPMKSARMDGEADKLGSSVKSSSSEQKDATCLQEGDQGAQTYSGPKSEEPPSPSPPNSESMSSAWGNQEAAQNQDIKSEGTEPEADPGIFSLHLLTCVSNLSRSLMQVISALNEATSQQPQEAAALNEEAQFQAMISSWMFLCNTCFSLPLITALFLKPRTMNFPSQSNTDSFQDSEATGSPAQP</sequence>
<feature type="region of interest" description="Disordered" evidence="8">
    <location>
        <begin position="1"/>
        <end position="85"/>
    </location>
</feature>
<keyword evidence="12" id="KW-1185">Reference proteome</keyword>
<evidence type="ECO:0000256" key="8">
    <source>
        <dbReference type="SAM" id="MobiDB-lite"/>
    </source>
</evidence>
<dbReference type="PANTHER" id="PTHR10015">
    <property type="entry name" value="HEAT SHOCK TRANSCRIPTION FACTOR"/>
    <property type="match status" value="1"/>
</dbReference>